<dbReference type="Pfam" id="PF18199">
    <property type="entry name" value="Dynein_C"/>
    <property type="match status" value="1"/>
</dbReference>
<reference evidence="6" key="1">
    <citation type="submission" date="2021-03" db="EMBL/GenBank/DDBJ databases">
        <authorList>
            <person name="Bekaert M."/>
        </authorList>
    </citation>
    <scope>NUCLEOTIDE SEQUENCE</scope>
</reference>
<name>A0A8S3S6I0_MYTED</name>
<dbReference type="InterPro" id="IPR004273">
    <property type="entry name" value="Dynein_heavy_D6_P-loop"/>
</dbReference>
<feature type="domain" description="DUF7869" evidence="5">
    <location>
        <begin position="353"/>
        <end position="474"/>
    </location>
</feature>
<dbReference type="Proteomes" id="UP000683360">
    <property type="component" value="Unassembled WGS sequence"/>
</dbReference>
<dbReference type="GO" id="GO:0051959">
    <property type="term" value="F:dynein light intermediate chain binding"/>
    <property type="evidence" value="ECO:0007669"/>
    <property type="project" value="InterPro"/>
</dbReference>
<evidence type="ECO:0000259" key="2">
    <source>
        <dbReference type="Pfam" id="PF03028"/>
    </source>
</evidence>
<protein>
    <submittedName>
        <fullName evidence="6">DNAH</fullName>
    </submittedName>
</protein>
<proteinExistence type="predicted"/>
<dbReference type="Gene3D" id="1.10.8.1220">
    <property type="match status" value="1"/>
</dbReference>
<dbReference type="Gene3D" id="3.10.490.20">
    <property type="match status" value="1"/>
</dbReference>
<dbReference type="FunFam" id="1.10.8.720:FF:000001">
    <property type="entry name" value="dynein heavy chain 7, axonemal"/>
    <property type="match status" value="1"/>
</dbReference>
<evidence type="ECO:0000313" key="6">
    <source>
        <dbReference type="EMBL" id="CAG2215891.1"/>
    </source>
</evidence>
<dbReference type="PANTHER" id="PTHR22878">
    <property type="entry name" value="DYNEIN HEAVY CHAIN 6, AXONEMAL-LIKE-RELATED"/>
    <property type="match status" value="1"/>
</dbReference>
<dbReference type="InterPro" id="IPR041658">
    <property type="entry name" value="AAA_lid_11"/>
</dbReference>
<feature type="compositionally biased region" description="Polar residues" evidence="1">
    <location>
        <begin position="111"/>
        <end position="123"/>
    </location>
</feature>
<accession>A0A8S3S6I0</accession>
<dbReference type="InterPro" id="IPR042219">
    <property type="entry name" value="AAA_lid_11_sf"/>
</dbReference>
<dbReference type="Pfam" id="PF03028">
    <property type="entry name" value="Dynein_heavy"/>
    <property type="match status" value="1"/>
</dbReference>
<dbReference type="FunFam" id="1.20.1270.280:FF:000001">
    <property type="entry name" value="dynein heavy chain 7, axonemal"/>
    <property type="match status" value="1"/>
</dbReference>
<evidence type="ECO:0000256" key="1">
    <source>
        <dbReference type="SAM" id="MobiDB-lite"/>
    </source>
</evidence>
<dbReference type="GO" id="GO:0007018">
    <property type="term" value="P:microtubule-based movement"/>
    <property type="evidence" value="ECO:0007669"/>
    <property type="project" value="InterPro"/>
</dbReference>
<evidence type="ECO:0000259" key="4">
    <source>
        <dbReference type="Pfam" id="PF18199"/>
    </source>
</evidence>
<feature type="domain" description="Dynein heavy chain AAA lid" evidence="3">
    <location>
        <begin position="922"/>
        <end position="1061"/>
    </location>
</feature>
<dbReference type="InterPro" id="IPR043160">
    <property type="entry name" value="Dynein_C_barrel"/>
</dbReference>
<dbReference type="GO" id="GO:0045505">
    <property type="term" value="F:dynein intermediate chain binding"/>
    <property type="evidence" value="ECO:0007669"/>
    <property type="project" value="InterPro"/>
</dbReference>
<feature type="domain" description="Dynein heavy chain region D6 P-loop" evidence="2">
    <location>
        <begin position="770"/>
        <end position="887"/>
    </location>
</feature>
<dbReference type="InterPro" id="IPR026983">
    <property type="entry name" value="DHC"/>
</dbReference>
<evidence type="ECO:0000259" key="5">
    <source>
        <dbReference type="Pfam" id="PF25273"/>
    </source>
</evidence>
<organism evidence="6 7">
    <name type="scientific">Mytilus edulis</name>
    <name type="common">Blue mussel</name>
    <dbReference type="NCBI Taxonomy" id="6550"/>
    <lineage>
        <taxon>Eukaryota</taxon>
        <taxon>Metazoa</taxon>
        <taxon>Spiralia</taxon>
        <taxon>Lophotrochozoa</taxon>
        <taxon>Mollusca</taxon>
        <taxon>Bivalvia</taxon>
        <taxon>Autobranchia</taxon>
        <taxon>Pteriomorphia</taxon>
        <taxon>Mytilida</taxon>
        <taxon>Mytiloidea</taxon>
        <taxon>Mytilidae</taxon>
        <taxon>Mytilinae</taxon>
        <taxon>Mytilus</taxon>
    </lineage>
</organism>
<dbReference type="GO" id="GO:0030286">
    <property type="term" value="C:dynein complex"/>
    <property type="evidence" value="ECO:0007669"/>
    <property type="project" value="InterPro"/>
</dbReference>
<dbReference type="Gene3D" id="1.10.8.720">
    <property type="entry name" value="Region D6 of dynein motor"/>
    <property type="match status" value="1"/>
</dbReference>
<dbReference type="FunFam" id="3.40.50.300:FF:000362">
    <property type="entry name" value="Dynein, axonemal, heavy chain 6"/>
    <property type="match status" value="1"/>
</dbReference>
<sequence>MTTQNSDEVPELIQVYSDQQLASIIENSDENCTIIIVNGDNPIEHDVVESNQGHVYADVQITNLPNISADQDQKVPTVVDQPDALYTAVPLHNATKQKTANDFDAIEQVETIQETEGQSNEDSTNSRSRKRKRNPDMWKQTIRKRKRQAGLEYVATTGKKRCKREIKRNGCNGTCKFKCRTFSDAERKDIFHSFWSYNDSEKNAFYSSSIDKIQKGRTRTDSKSSRRKFSYVYHFPKSSGKVRVCKEFFLATLDISPRRIQWFFEKKFPSFEDKRGKHVKRKVSDEAKVKHKQKVERDNDRKSEKPVLCFDMENVLTCPRANISNFFYKRKFNVYNLTAHMSLNKTAYNAVWSEHQAGRGANEISSALLKILEKVVQDFPLLENITLWSDSCIPQNRNSIMVTALKYFLQNNHYALKTIEQKFCEPGHSSIQEVDSVHSQIEKALSVSEIYSPVSLLRVLTKVRKKSMKIIELQPGDFLNFQATSQSFKFSEVPFTKVKYIRLDVQDPLQVSFKESFVNDDFNDVSIVPKTRKKDKPVVMPKVSVLSKSNILTADKVKDLKAMLKYMPLADRQYYQNSIMNSSPSKVLEERIFNLNDHFTNSIYRNVCRSLFEKDKLLFSFLLCIGILKGMNNPEVNKGRVDDTIWRFLLTGGVALENPHPNPAPVWLTDKAWGEIVRASSLPNHKGFFKHVMDNIGQWKPLYDSSTPQEFKLPSPFNVLTGLDKMIVLRCFRPDKIVPAVQDFITDNLGQSYIEPPTFDLGGSFVDSNNCSPLIFVLSPGADPMMALLKFGEDRGFTQSGGTIQTISLGQGQGPIASKMIDKATKDGTWVVLQNCHLATSWMPALEKICEEVIRPENTHENFRLWLTSYPSDQFPVSILQNGVKMTNEPPKGMKNNLLRSYMNDPISDANYFNGCNKPEKFHKMLFGLCFFHALVQERRKFGPLGWNIPYEFNESDLRISLRQMLMFLNDYDELPLPALSYLTGECNYGGRVTDDKDRRLLMSLLAITFVEDIVTNSNYKFSDSGLYFAPPDGPHTSFVDYIKTLPLNASPEVFGLHENADITKDNKETNLLFENILLTLPRQSGGGGKSTSDVIKDLAIDILSKLPPLFDMDMVIKKYPVVYNESMNTVLRQELIRFNRLTHVVRVSLVNLQKAIKGQVVMSSDLEEVFDSMLNGKVPAVWASKSYPSLKPLGSYINDLLARLKFLTDWIDNGSPATFWLSGFYFTQSFLTGVSQNYARKYTIPIDTIGFEFEIVLEGDVDTSCKPEDGAYVYGLFIEGARFNKETRNLGESLPKILFETLPIIWMRPNEKSKFTHTPHYNCPVYKTTARRGVLSTTGHSTNFVMMLKLPSDMPQKHWINRGVAGLCQLDD</sequence>
<dbReference type="FunFam" id="3.10.490.20:FF:000001">
    <property type="entry name" value="dynein heavy chain 7, axonemal"/>
    <property type="match status" value="1"/>
</dbReference>
<dbReference type="PANTHER" id="PTHR22878:SF71">
    <property type="entry name" value="DYNEIN, AXONEMAL, HEAVY CHAIN 3"/>
    <property type="match status" value="1"/>
</dbReference>
<dbReference type="OrthoDB" id="10251809at2759"/>
<keyword evidence="7" id="KW-1185">Reference proteome</keyword>
<dbReference type="Gene3D" id="1.20.1270.280">
    <property type="match status" value="1"/>
</dbReference>
<dbReference type="Pfam" id="PF25273">
    <property type="entry name" value="DUF7869"/>
    <property type="match status" value="1"/>
</dbReference>
<feature type="domain" description="Dynein heavy chain C-terminal" evidence="4">
    <location>
        <begin position="1068"/>
        <end position="1369"/>
    </location>
</feature>
<dbReference type="EMBL" id="CAJPWZ010001459">
    <property type="protein sequence ID" value="CAG2215891.1"/>
    <property type="molecule type" value="Genomic_DNA"/>
</dbReference>
<evidence type="ECO:0000259" key="3">
    <source>
        <dbReference type="Pfam" id="PF18198"/>
    </source>
</evidence>
<dbReference type="InterPro" id="IPR041228">
    <property type="entry name" value="Dynein_C"/>
</dbReference>
<comment type="caution">
    <text evidence="6">The sequence shown here is derived from an EMBL/GenBank/DDBJ whole genome shotgun (WGS) entry which is preliminary data.</text>
</comment>
<dbReference type="Gene3D" id="3.40.50.300">
    <property type="entry name" value="P-loop containing nucleotide triphosphate hydrolases"/>
    <property type="match status" value="1"/>
</dbReference>
<dbReference type="InterPro" id="IPR057191">
    <property type="entry name" value="DUF7869"/>
</dbReference>
<dbReference type="GO" id="GO:0008569">
    <property type="term" value="F:minus-end-directed microtubule motor activity"/>
    <property type="evidence" value="ECO:0007669"/>
    <property type="project" value="InterPro"/>
</dbReference>
<dbReference type="InterPro" id="IPR027417">
    <property type="entry name" value="P-loop_NTPase"/>
</dbReference>
<dbReference type="Pfam" id="PF18198">
    <property type="entry name" value="AAA_lid_11"/>
    <property type="match status" value="1"/>
</dbReference>
<feature type="region of interest" description="Disordered" evidence="1">
    <location>
        <begin position="111"/>
        <end position="140"/>
    </location>
</feature>
<gene>
    <name evidence="6" type="ORF">MEDL_29662</name>
</gene>
<evidence type="ECO:0000313" key="7">
    <source>
        <dbReference type="Proteomes" id="UP000683360"/>
    </source>
</evidence>